<dbReference type="InterPro" id="IPR016181">
    <property type="entry name" value="Acyl_CoA_acyltransferase"/>
</dbReference>
<comment type="caution">
    <text evidence="2">The sequence shown here is derived from an EMBL/GenBank/DDBJ whole genome shotgun (WGS) entry which is preliminary data.</text>
</comment>
<name>A0A5C6U4R0_9SPHN</name>
<feature type="domain" description="N-acetyltransferase" evidence="1">
    <location>
        <begin position="12"/>
        <end position="155"/>
    </location>
</feature>
<organism evidence="2 3">
    <name type="scientific">Flavisphingopyxis soli</name>
    <dbReference type="NCBI Taxonomy" id="2601267"/>
    <lineage>
        <taxon>Bacteria</taxon>
        <taxon>Pseudomonadati</taxon>
        <taxon>Pseudomonadota</taxon>
        <taxon>Alphaproteobacteria</taxon>
        <taxon>Sphingomonadales</taxon>
        <taxon>Sphingopyxidaceae</taxon>
        <taxon>Flavisphingopyxis</taxon>
    </lineage>
</organism>
<dbReference type="PANTHER" id="PTHR43792:SF1">
    <property type="entry name" value="N-ACETYLTRANSFERASE DOMAIN-CONTAINING PROTEIN"/>
    <property type="match status" value="1"/>
</dbReference>
<evidence type="ECO:0000259" key="1">
    <source>
        <dbReference type="Pfam" id="PF13302"/>
    </source>
</evidence>
<dbReference type="EMBL" id="VOPY01000004">
    <property type="protein sequence ID" value="TXC67819.1"/>
    <property type="molecule type" value="Genomic_DNA"/>
</dbReference>
<dbReference type="PANTHER" id="PTHR43792">
    <property type="entry name" value="GNAT FAMILY, PUTATIVE (AFU_ORTHOLOGUE AFUA_3G00765)-RELATED-RELATED"/>
    <property type="match status" value="1"/>
</dbReference>
<accession>A0A5C6U4R0</accession>
<dbReference type="SUPFAM" id="SSF55729">
    <property type="entry name" value="Acyl-CoA N-acyltransferases (Nat)"/>
    <property type="match status" value="1"/>
</dbReference>
<dbReference type="Pfam" id="PF13302">
    <property type="entry name" value="Acetyltransf_3"/>
    <property type="match status" value="1"/>
</dbReference>
<gene>
    <name evidence="2" type="ORF">FSZ31_12700</name>
</gene>
<dbReference type="GO" id="GO:0016747">
    <property type="term" value="F:acyltransferase activity, transferring groups other than amino-acyl groups"/>
    <property type="evidence" value="ECO:0007669"/>
    <property type="project" value="InterPro"/>
</dbReference>
<evidence type="ECO:0000313" key="2">
    <source>
        <dbReference type="EMBL" id="TXC67819.1"/>
    </source>
</evidence>
<dbReference type="Gene3D" id="3.40.630.30">
    <property type="match status" value="1"/>
</dbReference>
<proteinExistence type="predicted"/>
<dbReference type="AlphaFoldDB" id="A0A5C6U4R0"/>
<reference evidence="2 3" key="1">
    <citation type="submission" date="2019-08" db="EMBL/GenBank/DDBJ databases">
        <title>Sphingorhabdus soil sp. nov., isolated from arctic soil.</title>
        <authorList>
            <person name="Liu Y."/>
        </authorList>
    </citation>
    <scope>NUCLEOTIDE SEQUENCE [LARGE SCALE GENOMIC DNA]</scope>
    <source>
        <strain evidence="2 3">D-2Q-5-6</strain>
    </source>
</reference>
<dbReference type="RefSeq" id="WP_147123779.1">
    <property type="nucleotide sequence ID" value="NZ_VOPY01000004.1"/>
</dbReference>
<evidence type="ECO:0000313" key="3">
    <source>
        <dbReference type="Proteomes" id="UP000321129"/>
    </source>
</evidence>
<keyword evidence="3" id="KW-1185">Reference proteome</keyword>
<dbReference type="InterPro" id="IPR051531">
    <property type="entry name" value="N-acetyltransferase"/>
</dbReference>
<keyword evidence="2" id="KW-0808">Transferase</keyword>
<protein>
    <submittedName>
        <fullName evidence="2">GNAT family N-acetyltransferase</fullName>
    </submittedName>
</protein>
<dbReference type="OrthoDB" id="6293260at2"/>
<dbReference type="Proteomes" id="UP000321129">
    <property type="component" value="Unassembled WGS sequence"/>
</dbReference>
<dbReference type="InterPro" id="IPR000182">
    <property type="entry name" value="GNAT_dom"/>
</dbReference>
<sequence>MSHLAPELTTERLRLRGYARDDFDWFDTTWQSEAVNRYIGGKPRTRAENWPRFLLNFGQWELFGYGYWLIEERKSGTRVGIAGLMHAMRDIAAIDAYPEAGWVLAETAAGKGYGTEAMRAILAWADATLDAPQTGCIIDPGNAASVNVAGKLGYRSTGMATYQDGEIETFARPRGGVPIAS</sequence>